<feature type="domain" description="Endoribonuclease YicC-like N-terminal" evidence="6">
    <location>
        <begin position="2"/>
        <end position="156"/>
    </location>
</feature>
<dbReference type="PANTHER" id="PTHR30636:SF3">
    <property type="entry name" value="UPF0701 PROTEIN YICC"/>
    <property type="match status" value="1"/>
</dbReference>
<keyword evidence="3" id="KW-0255">Endonuclease</keyword>
<sequence length="294" mass="33489">MLKSMTGFGRGEYIDSSHRIIVEIKAVNHRYNEIVIRMPKSLGSLEDKIRRSIANTILRGRVDAFITVDEYGEKKRTVRVDKELAMAYHNAMRELAGLLEIPATDNIYHLSKYPEVFKVEEITEDVEQLWPKLAAAIEAAVANLMKMREAEGANIEHDLLERVDKLSSYIAAVEERAPQILVDYREKLLNRMRELLAAVGAEPDETRLLQESAIFADRTNFTEEIVRLKSHLSQFRATVNSPDAVGRKLDFIVQEINRETNTIASKANDSAIANIVVEIKSEIEKVREQIQNIE</sequence>
<feature type="domain" description="Endoribonuclease YicC-like C-terminal" evidence="7">
    <location>
        <begin position="173"/>
        <end position="294"/>
    </location>
</feature>
<dbReference type="Pfam" id="PF03755">
    <property type="entry name" value="YicC-like_N"/>
    <property type="match status" value="1"/>
</dbReference>
<dbReference type="InterPro" id="IPR013551">
    <property type="entry name" value="YicC-like_C"/>
</dbReference>
<dbReference type="AlphaFoldDB" id="A0A212LRM0"/>
<evidence type="ECO:0000313" key="8">
    <source>
        <dbReference type="EMBL" id="SCM80039.1"/>
    </source>
</evidence>
<evidence type="ECO:0000259" key="6">
    <source>
        <dbReference type="Pfam" id="PF03755"/>
    </source>
</evidence>
<dbReference type="RefSeq" id="WP_288183637.1">
    <property type="nucleotide sequence ID" value="NZ_LT608335.1"/>
</dbReference>
<dbReference type="InterPro" id="IPR005229">
    <property type="entry name" value="YicC/YloC-like"/>
</dbReference>
<dbReference type="Pfam" id="PF08340">
    <property type="entry name" value="YicC-like_C"/>
    <property type="match status" value="1"/>
</dbReference>
<evidence type="ECO:0000256" key="2">
    <source>
        <dbReference type="ARBA" id="ARBA00022722"/>
    </source>
</evidence>
<comment type="cofactor">
    <cofactor evidence="1">
        <name>a divalent metal cation</name>
        <dbReference type="ChEBI" id="CHEBI:60240"/>
    </cofactor>
</comment>
<accession>A0A212LRM0</accession>
<comment type="similarity">
    <text evidence="5">Belongs to the YicC/YloC family.</text>
</comment>
<protein>
    <recommendedName>
        <fullName evidence="9">YicC family protein</fullName>
    </recommendedName>
</protein>
<organism evidence="8">
    <name type="scientific">uncultured Sporomusa sp</name>
    <dbReference type="NCBI Taxonomy" id="307249"/>
    <lineage>
        <taxon>Bacteria</taxon>
        <taxon>Bacillati</taxon>
        <taxon>Bacillota</taxon>
        <taxon>Negativicutes</taxon>
        <taxon>Selenomonadales</taxon>
        <taxon>Sporomusaceae</taxon>
        <taxon>Sporomusa</taxon>
        <taxon>environmental samples</taxon>
    </lineage>
</organism>
<dbReference type="EMBL" id="FMJE01000003">
    <property type="protein sequence ID" value="SCM80039.1"/>
    <property type="molecule type" value="Genomic_DNA"/>
</dbReference>
<dbReference type="GO" id="GO:0016787">
    <property type="term" value="F:hydrolase activity"/>
    <property type="evidence" value="ECO:0007669"/>
    <property type="project" value="UniProtKB-KW"/>
</dbReference>
<name>A0A212LRM0_9FIRM</name>
<dbReference type="PANTHER" id="PTHR30636">
    <property type="entry name" value="UPF0701 PROTEIN YICC"/>
    <property type="match status" value="1"/>
</dbReference>
<evidence type="ECO:0000256" key="4">
    <source>
        <dbReference type="ARBA" id="ARBA00022801"/>
    </source>
</evidence>
<gene>
    <name evidence="8" type="ORF">KL86SPO_30217</name>
</gene>
<proteinExistence type="inferred from homology"/>
<evidence type="ECO:0000259" key="7">
    <source>
        <dbReference type="Pfam" id="PF08340"/>
    </source>
</evidence>
<evidence type="ECO:0008006" key="9">
    <source>
        <dbReference type="Google" id="ProtNLM"/>
    </source>
</evidence>
<evidence type="ECO:0000256" key="5">
    <source>
        <dbReference type="ARBA" id="ARBA00035648"/>
    </source>
</evidence>
<evidence type="ECO:0000256" key="1">
    <source>
        <dbReference type="ARBA" id="ARBA00001968"/>
    </source>
</evidence>
<reference evidence="8" key="1">
    <citation type="submission" date="2016-08" db="EMBL/GenBank/DDBJ databases">
        <authorList>
            <person name="Seilhamer J.J."/>
        </authorList>
    </citation>
    <scope>NUCLEOTIDE SEQUENCE</scope>
    <source>
        <strain evidence="8">86</strain>
    </source>
</reference>
<dbReference type="NCBIfam" id="TIGR00255">
    <property type="entry name" value="YicC/YloC family endoribonuclease"/>
    <property type="match status" value="1"/>
</dbReference>
<evidence type="ECO:0000256" key="3">
    <source>
        <dbReference type="ARBA" id="ARBA00022759"/>
    </source>
</evidence>
<dbReference type="GO" id="GO:0004521">
    <property type="term" value="F:RNA endonuclease activity"/>
    <property type="evidence" value="ECO:0007669"/>
    <property type="project" value="InterPro"/>
</dbReference>
<dbReference type="InterPro" id="IPR013527">
    <property type="entry name" value="YicC-like_N"/>
</dbReference>
<keyword evidence="4" id="KW-0378">Hydrolase</keyword>
<keyword evidence="2" id="KW-0540">Nuclease</keyword>